<accession>A0A812SR35</accession>
<name>A0A812SR35_9DINO</name>
<dbReference type="InterPro" id="IPR025714">
    <property type="entry name" value="Methyltranfer_dom"/>
</dbReference>
<protein>
    <recommendedName>
        <fullName evidence="1">Methyltransferase domain-containing protein</fullName>
    </recommendedName>
</protein>
<feature type="domain" description="Methyltransferase" evidence="1">
    <location>
        <begin position="110"/>
        <end position="254"/>
    </location>
</feature>
<dbReference type="InterPro" id="IPR026913">
    <property type="entry name" value="METTL24"/>
</dbReference>
<evidence type="ECO:0000259" key="1">
    <source>
        <dbReference type="Pfam" id="PF13383"/>
    </source>
</evidence>
<reference evidence="2" key="1">
    <citation type="submission" date="2021-02" db="EMBL/GenBank/DDBJ databases">
        <authorList>
            <person name="Dougan E. K."/>
            <person name="Rhodes N."/>
            <person name="Thang M."/>
            <person name="Chan C."/>
        </authorList>
    </citation>
    <scope>NUCLEOTIDE SEQUENCE</scope>
</reference>
<sequence length="282" mass="31347">MARGWQLCVVVAGVVVALCFGVVISIGADTLGAPGRWGLAPCPLRQLDSQAQGKPSAEPSTAPVPETYRFPFEHGVMLGRAEIKKRMNWQCASRFFGGYFTDKERGKLPVGDGGRWVCNPGAIKAAAEAGNCLVYSIGSDGEFSFERAIHEKLSPHCEIHTFDANPIEHYLDPNYNPGYPHARNPDYVNFHVARISPQRNIGHLIKELGHEGRTIHILKIDCEGCEWQTYQHWLDANADIQQILAEVHGYREEFTTWFINHGYALFHDNSGGSTPELGYVKV</sequence>
<evidence type="ECO:0000313" key="2">
    <source>
        <dbReference type="EMBL" id="CAE7490161.1"/>
    </source>
</evidence>
<keyword evidence="3" id="KW-1185">Reference proteome</keyword>
<dbReference type="OrthoDB" id="38237at2759"/>
<dbReference type="AlphaFoldDB" id="A0A812SR35"/>
<dbReference type="EMBL" id="CAJNDS010002472">
    <property type="protein sequence ID" value="CAE7490161.1"/>
    <property type="molecule type" value="Genomic_DNA"/>
</dbReference>
<proteinExistence type="predicted"/>
<comment type="caution">
    <text evidence="2">The sequence shown here is derived from an EMBL/GenBank/DDBJ whole genome shotgun (WGS) entry which is preliminary data.</text>
</comment>
<dbReference type="PANTHER" id="PTHR32026">
    <property type="entry name" value="METHYLTRANSFERASE-LIKE PROTEIN 24"/>
    <property type="match status" value="1"/>
</dbReference>
<evidence type="ECO:0000313" key="3">
    <source>
        <dbReference type="Proteomes" id="UP000604046"/>
    </source>
</evidence>
<dbReference type="Proteomes" id="UP000604046">
    <property type="component" value="Unassembled WGS sequence"/>
</dbReference>
<dbReference type="Pfam" id="PF13383">
    <property type="entry name" value="Methyltransf_22"/>
    <property type="match status" value="1"/>
</dbReference>
<gene>
    <name evidence="2" type="ORF">SNAT2548_LOCUS27486</name>
</gene>
<organism evidence="2 3">
    <name type="scientific">Symbiodinium natans</name>
    <dbReference type="NCBI Taxonomy" id="878477"/>
    <lineage>
        <taxon>Eukaryota</taxon>
        <taxon>Sar</taxon>
        <taxon>Alveolata</taxon>
        <taxon>Dinophyceae</taxon>
        <taxon>Suessiales</taxon>
        <taxon>Symbiodiniaceae</taxon>
        <taxon>Symbiodinium</taxon>
    </lineage>
</organism>